<evidence type="ECO:0000313" key="1">
    <source>
        <dbReference type="EMBL" id="GKV49351.1"/>
    </source>
</evidence>
<gene>
    <name evidence="1" type="ORF">SLEP1_g56106</name>
</gene>
<keyword evidence="2" id="KW-1185">Reference proteome</keyword>
<reference evidence="1 2" key="1">
    <citation type="journal article" date="2021" name="Commun. Biol.">
        <title>The genome of Shorea leprosula (Dipterocarpaceae) highlights the ecological relevance of drought in aseasonal tropical rainforests.</title>
        <authorList>
            <person name="Ng K.K.S."/>
            <person name="Kobayashi M.J."/>
            <person name="Fawcett J.A."/>
            <person name="Hatakeyama M."/>
            <person name="Paape T."/>
            <person name="Ng C.H."/>
            <person name="Ang C.C."/>
            <person name="Tnah L.H."/>
            <person name="Lee C.T."/>
            <person name="Nishiyama T."/>
            <person name="Sese J."/>
            <person name="O'Brien M.J."/>
            <person name="Copetti D."/>
            <person name="Mohd Noor M.I."/>
            <person name="Ong R.C."/>
            <person name="Putra M."/>
            <person name="Sireger I.Z."/>
            <person name="Indrioko S."/>
            <person name="Kosugi Y."/>
            <person name="Izuno A."/>
            <person name="Isagi Y."/>
            <person name="Lee S.L."/>
            <person name="Shimizu K.K."/>
        </authorList>
    </citation>
    <scope>NUCLEOTIDE SEQUENCE [LARGE SCALE GENOMIC DNA]</scope>
    <source>
        <strain evidence="1">214</strain>
    </source>
</reference>
<evidence type="ECO:0000313" key="2">
    <source>
        <dbReference type="Proteomes" id="UP001054252"/>
    </source>
</evidence>
<comment type="caution">
    <text evidence="1">The sequence shown here is derived from an EMBL/GenBank/DDBJ whole genome shotgun (WGS) entry which is preliminary data.</text>
</comment>
<sequence length="50" mass="5716">MECPLSNLKHANKYNHEKRIQYGHEIDVSSIGHGQFPLAGKQELLVFNSH</sequence>
<protein>
    <submittedName>
        <fullName evidence="1">Uncharacterized protein</fullName>
    </submittedName>
</protein>
<accession>A0AAV5MHI4</accession>
<proteinExistence type="predicted"/>
<dbReference type="EMBL" id="BPVZ01000296">
    <property type="protein sequence ID" value="GKV49351.1"/>
    <property type="molecule type" value="Genomic_DNA"/>
</dbReference>
<dbReference type="Proteomes" id="UP001054252">
    <property type="component" value="Unassembled WGS sequence"/>
</dbReference>
<dbReference type="AlphaFoldDB" id="A0AAV5MHI4"/>
<organism evidence="1 2">
    <name type="scientific">Rubroshorea leprosula</name>
    <dbReference type="NCBI Taxonomy" id="152421"/>
    <lineage>
        <taxon>Eukaryota</taxon>
        <taxon>Viridiplantae</taxon>
        <taxon>Streptophyta</taxon>
        <taxon>Embryophyta</taxon>
        <taxon>Tracheophyta</taxon>
        <taxon>Spermatophyta</taxon>
        <taxon>Magnoliopsida</taxon>
        <taxon>eudicotyledons</taxon>
        <taxon>Gunneridae</taxon>
        <taxon>Pentapetalae</taxon>
        <taxon>rosids</taxon>
        <taxon>malvids</taxon>
        <taxon>Malvales</taxon>
        <taxon>Dipterocarpaceae</taxon>
        <taxon>Rubroshorea</taxon>
    </lineage>
</organism>
<name>A0AAV5MHI4_9ROSI</name>